<dbReference type="EMBL" id="JAKJSC010000001">
    <property type="protein sequence ID" value="MDE5418246.1"/>
    <property type="molecule type" value="Genomic_DNA"/>
</dbReference>
<dbReference type="Proteomes" id="UP001528920">
    <property type="component" value="Unassembled WGS sequence"/>
</dbReference>
<evidence type="ECO:0008006" key="3">
    <source>
        <dbReference type="Google" id="ProtNLM"/>
    </source>
</evidence>
<dbReference type="RefSeq" id="WP_275109572.1">
    <property type="nucleotide sequence ID" value="NZ_JAKJSC010000001.1"/>
</dbReference>
<evidence type="ECO:0000313" key="2">
    <source>
        <dbReference type="Proteomes" id="UP001528920"/>
    </source>
</evidence>
<comment type="caution">
    <text evidence="1">The sequence shown here is derived from an EMBL/GenBank/DDBJ whole genome shotgun (WGS) entry which is preliminary data.</text>
</comment>
<sequence length="355" mass="40067">MKQTILILTCWMLSYASSAQQKIQQYAVKSGHVEYELSGNTTGTKSIWWDNYGSLSRTETKSVSVTKMFGMKTETKTHDILIMNGKQFWSANLIENTGQKGNLPYYQEMAKMTENMTEAEKQKMGKDLLEGLGGEIIGTENVLGNKCEVVKLMGAKCWVYKGVTLKSDAKMLGIKAMERAVKFDKNISISKSKFTPPSNITYEDQSQYQQQMFGGMDSGSFEDEDYGDDDEDMDLVPVKYPYSKFEKLANGFEYNSYRKMMVMNTNGTYSAMFMKGMSENLAVAATSRKNGNPGQMGNLESFSYKGKKCMYGKMDDDDGISLIVDISNYDTYIILVSSTEKSKSEMLSIFNEFHF</sequence>
<organism evidence="1 2">
    <name type="scientific">Paralabilibaculum antarcticum</name>
    <dbReference type="NCBI Taxonomy" id="2912572"/>
    <lineage>
        <taxon>Bacteria</taxon>
        <taxon>Pseudomonadati</taxon>
        <taxon>Bacteroidota</taxon>
        <taxon>Bacteroidia</taxon>
        <taxon>Marinilabiliales</taxon>
        <taxon>Marinifilaceae</taxon>
        <taxon>Paralabilibaculum</taxon>
    </lineage>
</organism>
<protein>
    <recommendedName>
        <fullName evidence="3">DUF4412 domain-containing protein</fullName>
    </recommendedName>
</protein>
<name>A0ABT5VSH7_9BACT</name>
<reference evidence="1 2" key="1">
    <citation type="submission" date="2022-01" db="EMBL/GenBank/DDBJ databases">
        <title>Labilibaculum sp. nov, a marine bacterium isolated from Antarctica.</title>
        <authorList>
            <person name="Dai W."/>
        </authorList>
    </citation>
    <scope>NUCLEOTIDE SEQUENCE [LARGE SCALE GENOMIC DNA]</scope>
    <source>
        <strain evidence="1 2">DW002</strain>
    </source>
</reference>
<proteinExistence type="predicted"/>
<evidence type="ECO:0000313" key="1">
    <source>
        <dbReference type="EMBL" id="MDE5418246.1"/>
    </source>
</evidence>
<accession>A0ABT5VSH7</accession>
<gene>
    <name evidence="1" type="ORF">L3049_09505</name>
</gene>
<keyword evidence="2" id="KW-1185">Reference proteome</keyword>